<organism evidence="1 2">
    <name type="scientific">Acidocella aminolytica 101 = DSM 11237</name>
    <dbReference type="NCBI Taxonomy" id="1120923"/>
    <lineage>
        <taxon>Bacteria</taxon>
        <taxon>Pseudomonadati</taxon>
        <taxon>Pseudomonadota</taxon>
        <taxon>Alphaproteobacteria</taxon>
        <taxon>Acetobacterales</taxon>
        <taxon>Acidocellaceae</taxon>
        <taxon>Acidocella</taxon>
    </lineage>
</organism>
<accession>A0A0D6PH44</accession>
<proteinExistence type="predicted"/>
<dbReference type="EMBL" id="BANC01000074">
    <property type="protein sequence ID" value="GAN81100.1"/>
    <property type="molecule type" value="Genomic_DNA"/>
</dbReference>
<sequence length="70" mass="7563">MTFDGNQKVDYAERDIDGNRDADAALDFGDLIQGDTRRKLVISLAGGDIKLCAGGRKHGLVTVMILSVVR</sequence>
<reference evidence="1 2" key="1">
    <citation type="submission" date="2012-11" db="EMBL/GenBank/DDBJ databases">
        <title>Whole genome sequence of Acidocella aminolytica 101 = DSM 11237.</title>
        <authorList>
            <person name="Azuma Y."/>
            <person name="Higashiura N."/>
            <person name="Hirakawa H."/>
            <person name="Matsushita K."/>
        </authorList>
    </citation>
    <scope>NUCLEOTIDE SEQUENCE [LARGE SCALE GENOMIC DNA]</scope>
    <source>
        <strain evidence="2">101 / DSM 11237</strain>
    </source>
</reference>
<name>A0A0D6PH44_9PROT</name>
<evidence type="ECO:0000313" key="1">
    <source>
        <dbReference type="EMBL" id="GAN81100.1"/>
    </source>
</evidence>
<evidence type="ECO:0000313" key="2">
    <source>
        <dbReference type="Proteomes" id="UP000032668"/>
    </source>
</evidence>
<keyword evidence="2" id="KW-1185">Reference proteome</keyword>
<dbReference type="AlphaFoldDB" id="A0A0D6PH44"/>
<gene>
    <name evidence="1" type="ORF">Aam_076_005</name>
</gene>
<comment type="caution">
    <text evidence="1">The sequence shown here is derived from an EMBL/GenBank/DDBJ whole genome shotgun (WGS) entry which is preliminary data.</text>
</comment>
<dbReference type="Proteomes" id="UP000032668">
    <property type="component" value="Unassembled WGS sequence"/>
</dbReference>
<protein>
    <submittedName>
        <fullName evidence="1">Uncharacterized protein</fullName>
    </submittedName>
</protein>